<accession>A0AAQ3MJB4</accession>
<dbReference type="Proteomes" id="UP001374535">
    <property type="component" value="Chromosome 11"/>
</dbReference>
<sequence length="122" mass="14560">TCFYAPSSPFSPQHPLHYPTQEVSTRLSFHISSTSQFLYSFFPFILYWVFCRPQRLFVRMDESLRTQFVYAVMLANVVRGFGILFLGRKVLPFQFQPLCLNGWETEGREWKWSLDEKSFNFH</sequence>
<feature type="non-terminal residue" evidence="2">
    <location>
        <position position="1"/>
    </location>
</feature>
<keyword evidence="1" id="KW-0812">Transmembrane</keyword>
<evidence type="ECO:0000256" key="1">
    <source>
        <dbReference type="SAM" id="Phobius"/>
    </source>
</evidence>
<dbReference type="AlphaFoldDB" id="A0AAQ3MJB4"/>
<keyword evidence="1" id="KW-0472">Membrane</keyword>
<feature type="transmembrane region" description="Helical" evidence="1">
    <location>
        <begin position="68"/>
        <end position="87"/>
    </location>
</feature>
<proteinExistence type="predicted"/>
<name>A0AAQ3MJB4_VIGMU</name>
<dbReference type="EMBL" id="CP144690">
    <property type="protein sequence ID" value="WVY92167.1"/>
    <property type="molecule type" value="Genomic_DNA"/>
</dbReference>
<evidence type="ECO:0000313" key="2">
    <source>
        <dbReference type="EMBL" id="WVY92167.1"/>
    </source>
</evidence>
<protein>
    <submittedName>
        <fullName evidence="2">Uncharacterized protein</fullName>
    </submittedName>
</protein>
<reference evidence="2 3" key="1">
    <citation type="journal article" date="2023" name="Life. Sci Alliance">
        <title>Evolutionary insights into 3D genome organization and epigenetic landscape of Vigna mungo.</title>
        <authorList>
            <person name="Junaid A."/>
            <person name="Singh B."/>
            <person name="Bhatia S."/>
        </authorList>
    </citation>
    <scope>NUCLEOTIDE SEQUENCE [LARGE SCALE GENOMIC DNA]</scope>
    <source>
        <strain evidence="2">Urdbean</strain>
    </source>
</reference>
<keyword evidence="1" id="KW-1133">Transmembrane helix</keyword>
<keyword evidence="3" id="KW-1185">Reference proteome</keyword>
<feature type="transmembrane region" description="Helical" evidence="1">
    <location>
        <begin position="27"/>
        <end position="48"/>
    </location>
</feature>
<evidence type="ECO:0000313" key="3">
    <source>
        <dbReference type="Proteomes" id="UP001374535"/>
    </source>
</evidence>
<gene>
    <name evidence="2" type="ORF">V8G54_037681</name>
</gene>
<organism evidence="2 3">
    <name type="scientific">Vigna mungo</name>
    <name type="common">Black gram</name>
    <name type="synonym">Phaseolus mungo</name>
    <dbReference type="NCBI Taxonomy" id="3915"/>
    <lineage>
        <taxon>Eukaryota</taxon>
        <taxon>Viridiplantae</taxon>
        <taxon>Streptophyta</taxon>
        <taxon>Embryophyta</taxon>
        <taxon>Tracheophyta</taxon>
        <taxon>Spermatophyta</taxon>
        <taxon>Magnoliopsida</taxon>
        <taxon>eudicotyledons</taxon>
        <taxon>Gunneridae</taxon>
        <taxon>Pentapetalae</taxon>
        <taxon>rosids</taxon>
        <taxon>fabids</taxon>
        <taxon>Fabales</taxon>
        <taxon>Fabaceae</taxon>
        <taxon>Papilionoideae</taxon>
        <taxon>50 kb inversion clade</taxon>
        <taxon>NPAAA clade</taxon>
        <taxon>indigoferoid/millettioid clade</taxon>
        <taxon>Phaseoleae</taxon>
        <taxon>Vigna</taxon>
    </lineage>
</organism>